<feature type="signal peptide" evidence="1">
    <location>
        <begin position="1"/>
        <end position="20"/>
    </location>
</feature>
<dbReference type="OrthoDB" id="10268413at2759"/>
<dbReference type="EMBL" id="AGUE01000080">
    <property type="protein sequence ID" value="EHL00481.1"/>
    <property type="molecule type" value="Genomic_DNA"/>
</dbReference>
<feature type="chain" id="PRO_5003532579" evidence="1">
    <location>
        <begin position="21"/>
        <end position="107"/>
    </location>
</feature>
<name>H0ELU4_GLAL7</name>
<keyword evidence="1" id="KW-0732">Signal</keyword>
<gene>
    <name evidence="2" type="ORF">M7I_3565</name>
</gene>
<keyword evidence="3" id="KW-1185">Reference proteome</keyword>
<evidence type="ECO:0000256" key="1">
    <source>
        <dbReference type="SAM" id="SignalP"/>
    </source>
</evidence>
<protein>
    <submittedName>
        <fullName evidence="2">Uncharacterized protein</fullName>
    </submittedName>
</protein>
<accession>H0ELU4</accession>
<proteinExistence type="predicted"/>
<sequence length="107" mass="11611">MHTFNIILLAISSPSLFVAAAPPAELDSRILTQAKCCLPGCRSCARNGCRNPDCSAYWPWSTCCGTIIAKKRDEDGGDIWYNENGEVITFIDTPAFGVPQEAEAAQE</sequence>
<dbReference type="AlphaFoldDB" id="H0ELU4"/>
<dbReference type="Proteomes" id="UP000005446">
    <property type="component" value="Unassembled WGS sequence"/>
</dbReference>
<dbReference type="InParanoid" id="H0ELU4"/>
<reference evidence="2 3" key="1">
    <citation type="journal article" date="2012" name="Eukaryot. Cell">
        <title>Genome sequence of the fungus Glarea lozoyensis: the first genome sequence of a species from the Helotiaceae family.</title>
        <authorList>
            <person name="Youssar L."/>
            <person name="Gruening B.A."/>
            <person name="Erxleben A."/>
            <person name="Guenther S."/>
            <person name="Huettel W."/>
        </authorList>
    </citation>
    <scope>NUCLEOTIDE SEQUENCE [LARGE SCALE GENOMIC DNA]</scope>
    <source>
        <strain evidence="3">ATCC 74030 / MF5533</strain>
    </source>
</reference>
<evidence type="ECO:0000313" key="2">
    <source>
        <dbReference type="EMBL" id="EHL00481.1"/>
    </source>
</evidence>
<dbReference type="HOGENOM" id="CLU_2277785_0_0_1"/>
<organism evidence="2 3">
    <name type="scientific">Glarea lozoyensis (strain ATCC 74030 / MF5533)</name>
    <dbReference type="NCBI Taxonomy" id="1104152"/>
    <lineage>
        <taxon>Eukaryota</taxon>
        <taxon>Fungi</taxon>
        <taxon>Dikarya</taxon>
        <taxon>Ascomycota</taxon>
        <taxon>Pezizomycotina</taxon>
        <taxon>Leotiomycetes</taxon>
        <taxon>Helotiales</taxon>
        <taxon>Helotiaceae</taxon>
        <taxon>Glarea</taxon>
    </lineage>
</organism>
<evidence type="ECO:0000313" key="3">
    <source>
        <dbReference type="Proteomes" id="UP000005446"/>
    </source>
</evidence>
<comment type="caution">
    <text evidence="2">The sequence shown here is derived from an EMBL/GenBank/DDBJ whole genome shotgun (WGS) entry which is preliminary data.</text>
</comment>